<dbReference type="OrthoDB" id="4392at2157"/>
<dbReference type="GO" id="GO:0005507">
    <property type="term" value="F:copper ion binding"/>
    <property type="evidence" value="ECO:0007669"/>
    <property type="project" value="InterPro"/>
</dbReference>
<evidence type="ECO:0000256" key="1">
    <source>
        <dbReference type="ARBA" id="ARBA00022723"/>
    </source>
</evidence>
<keyword evidence="3" id="KW-0472">Membrane</keyword>
<feature type="transmembrane region" description="Helical" evidence="3">
    <location>
        <begin position="7"/>
        <end position="30"/>
    </location>
</feature>
<dbReference type="InterPro" id="IPR008972">
    <property type="entry name" value="Cupredoxin"/>
</dbReference>
<dbReference type="InterPro" id="IPR052721">
    <property type="entry name" value="ET_Amicyanin"/>
</dbReference>
<evidence type="ECO:0000259" key="4">
    <source>
        <dbReference type="Pfam" id="PF00127"/>
    </source>
</evidence>
<dbReference type="Pfam" id="PF00127">
    <property type="entry name" value="Copper-bind"/>
    <property type="match status" value="1"/>
</dbReference>
<dbReference type="GeneID" id="60422038"/>
<evidence type="ECO:0000313" key="5">
    <source>
        <dbReference type="EMBL" id="ALI36266.1"/>
    </source>
</evidence>
<gene>
    <name evidence="5" type="ORF">NMY3_02065</name>
</gene>
<dbReference type="PANTHER" id="PTHR36507">
    <property type="entry name" value="BLL1555 PROTEIN"/>
    <property type="match status" value="1"/>
</dbReference>
<dbReference type="Proteomes" id="UP000058925">
    <property type="component" value="Chromosome"/>
</dbReference>
<evidence type="ECO:0000256" key="2">
    <source>
        <dbReference type="ARBA" id="ARBA00023008"/>
    </source>
</evidence>
<dbReference type="SUPFAM" id="SSF49503">
    <property type="entry name" value="Cupredoxins"/>
    <property type="match status" value="1"/>
</dbReference>
<feature type="domain" description="Blue (type 1) copper" evidence="4">
    <location>
        <begin position="170"/>
        <end position="230"/>
    </location>
</feature>
<sequence>MTNKSSLPIFTVGFGIMTSMVLISSLSLLYGTESWGNDVYVFATSQQQQQQEKNIIEIAAGGGNYSAPYTMFIPEKVEVNVGQTVNWYNPTDVGEPHTVTFVMDNSTMAGVVSPLAVSNVTTFAALPPNSNNEPIIIPGQNGTNTVIAVNARTFNPVAIDSSGNVEFMNPNANYTMDGTEKYVNSGWFLPKGMEQQFPGAGNTFTVTFEKPGTYNYLCILHPWMTGSITVR</sequence>
<evidence type="ECO:0000256" key="3">
    <source>
        <dbReference type="SAM" id="Phobius"/>
    </source>
</evidence>
<keyword evidence="6" id="KW-1185">Reference proteome</keyword>
<dbReference type="EMBL" id="CP012850">
    <property type="protein sequence ID" value="ALI36266.1"/>
    <property type="molecule type" value="Genomic_DNA"/>
</dbReference>
<organism evidence="5 6">
    <name type="scientific">Candidatus Nitrosocosmicus oleophilus</name>
    <dbReference type="NCBI Taxonomy" id="1353260"/>
    <lineage>
        <taxon>Archaea</taxon>
        <taxon>Nitrososphaerota</taxon>
        <taxon>Nitrososphaeria</taxon>
        <taxon>Nitrososphaerales</taxon>
        <taxon>Nitrososphaeraceae</taxon>
        <taxon>Candidatus Nitrosocosmicus</taxon>
    </lineage>
</organism>
<protein>
    <submittedName>
        <fullName evidence="5">Plastocyanin</fullName>
    </submittedName>
</protein>
<dbReference type="GO" id="GO:0009055">
    <property type="term" value="F:electron transfer activity"/>
    <property type="evidence" value="ECO:0007669"/>
    <property type="project" value="InterPro"/>
</dbReference>
<evidence type="ECO:0000313" key="6">
    <source>
        <dbReference type="Proteomes" id="UP000058925"/>
    </source>
</evidence>
<keyword evidence="3" id="KW-1133">Transmembrane helix</keyword>
<accession>A0A654M0N8</accession>
<dbReference type="AlphaFoldDB" id="A0A654M0N8"/>
<proteinExistence type="predicted"/>
<reference evidence="6" key="1">
    <citation type="submission" date="2015-10" db="EMBL/GenBank/DDBJ databases">
        <title>Niche specialization of a soil ammonia-oxidizing archaeon, Candidatus Nitrosocosmicus oleophilus.</title>
        <authorList>
            <person name="Jung M.-Y."/>
            <person name="Rhee S.-K."/>
        </authorList>
    </citation>
    <scope>NUCLEOTIDE SEQUENCE [LARGE SCALE GENOMIC DNA]</scope>
    <source>
        <strain evidence="6">MY3</strain>
    </source>
</reference>
<dbReference type="PANTHER" id="PTHR36507:SF1">
    <property type="entry name" value="BLL1555 PROTEIN"/>
    <property type="match status" value="1"/>
</dbReference>
<dbReference type="RefSeq" id="WP_196815567.1">
    <property type="nucleotide sequence ID" value="NZ_CP012850.1"/>
</dbReference>
<dbReference type="KEGG" id="taa:NMY3_02065"/>
<keyword evidence="3" id="KW-0812">Transmembrane</keyword>
<keyword evidence="2" id="KW-0186">Copper</keyword>
<keyword evidence="1" id="KW-0479">Metal-binding</keyword>
<dbReference type="Gene3D" id="2.60.40.420">
    <property type="entry name" value="Cupredoxins - blue copper proteins"/>
    <property type="match status" value="1"/>
</dbReference>
<name>A0A654M0N8_9ARCH</name>
<dbReference type="InterPro" id="IPR000923">
    <property type="entry name" value="BlueCu_1"/>
</dbReference>